<dbReference type="SMART" id="SM00388">
    <property type="entry name" value="HisKA"/>
    <property type="match status" value="1"/>
</dbReference>
<dbReference type="Gene3D" id="6.10.340.10">
    <property type="match status" value="1"/>
</dbReference>
<sequence>MRGRIFLKLFFAYLVVIAACTLTLDIAIRRAWVNSLQTEIESSLREKVQLFALRVQAERNADLPSIARVVSKAANARATVITSDGLVLADSDANPADMENHATRPEFVAALHGNIGTNTRRSHTLGINFLYTAAPIPGGAVRLAYPLSALDAITGQVRHTLLLSSLLAAALALLLASFATQNISRRLKAIVYFADRIAAGDLSARIAEDSTDEIGKVATALDKTARQLQEVFAQVESSRQELEALLNSMQEAVIAVSNDGRLMWANQRMERMLPTGIRRNGKIIETVRDPEFLRGVQEALESRRVTSTRVSTLLPGRTFTATTAPMPGGGAVAVLHDLTETERVEKTRRDFIANVSHELRTPLTSIQGYAETLSEAFREDDPAREFVEIIRRNAQRMYRLTEDLLTLARVESGEQRMEFHAVTPGELLAEAELNFQDHHRGAGIELSVMNTAQGEVEVDRDALRQVFSNLLDNAVKYGGTGGKILLGSRDVEDRVLFYIRDFGPGIPSEHLARLFERFYRVDKARSVQSGGTGLGLAIAKHIVRAHGGEIRAESELNHGAVFSFILPRKQLLFMPARSNKTSAVS</sequence>
<dbReference type="Pfam" id="PF08448">
    <property type="entry name" value="PAS_4"/>
    <property type="match status" value="1"/>
</dbReference>
<dbReference type="EnsemblBacteria" id="ABF41990">
    <property type="protein sequence ID" value="ABF41990"/>
    <property type="gene ID" value="Acid345_2989"/>
</dbReference>
<evidence type="ECO:0000256" key="2">
    <source>
        <dbReference type="ARBA" id="ARBA00004236"/>
    </source>
</evidence>
<dbReference type="GO" id="GO:0004721">
    <property type="term" value="F:phosphoprotein phosphatase activity"/>
    <property type="evidence" value="ECO:0007669"/>
    <property type="project" value="TreeGrafter"/>
</dbReference>
<keyword evidence="4" id="KW-1003">Cell membrane</keyword>
<keyword evidence="12" id="KW-0175">Coiled coil</keyword>
<name>Q1IMB0_KORVE</name>
<feature type="transmembrane region" description="Helical" evidence="13">
    <location>
        <begin position="6"/>
        <end position="28"/>
    </location>
</feature>
<dbReference type="PANTHER" id="PTHR45453">
    <property type="entry name" value="PHOSPHATE REGULON SENSOR PROTEIN PHOR"/>
    <property type="match status" value="1"/>
</dbReference>
<evidence type="ECO:0000256" key="3">
    <source>
        <dbReference type="ARBA" id="ARBA00012438"/>
    </source>
</evidence>
<comment type="catalytic activity">
    <reaction evidence="1">
        <text>ATP + protein L-histidine = ADP + protein N-phospho-L-histidine.</text>
        <dbReference type="EC" id="2.7.13.3"/>
    </reaction>
</comment>
<evidence type="ECO:0000259" key="15">
    <source>
        <dbReference type="PROSITE" id="PS50112"/>
    </source>
</evidence>
<evidence type="ECO:0000259" key="16">
    <source>
        <dbReference type="PROSITE" id="PS50885"/>
    </source>
</evidence>
<keyword evidence="8 17" id="KW-0418">Kinase</keyword>
<dbReference type="FunFam" id="1.10.287.130:FF:000008">
    <property type="entry name" value="Two-component sensor histidine kinase"/>
    <property type="match status" value="1"/>
</dbReference>
<keyword evidence="13" id="KW-0812">Transmembrane</keyword>
<dbReference type="KEGG" id="aba:Acid345_2989"/>
<keyword evidence="6 17" id="KW-0808">Transferase</keyword>
<dbReference type="AlphaFoldDB" id="Q1IMB0"/>
<dbReference type="EMBL" id="CP000360">
    <property type="protein sequence ID" value="ABF41990.1"/>
    <property type="molecule type" value="Genomic_DNA"/>
</dbReference>
<dbReference type="EC" id="2.7.13.3" evidence="3"/>
<dbReference type="RefSeq" id="WP_011523791.1">
    <property type="nucleotide sequence ID" value="NC_008009.1"/>
</dbReference>
<evidence type="ECO:0000256" key="6">
    <source>
        <dbReference type="ARBA" id="ARBA00022679"/>
    </source>
</evidence>
<dbReference type="FunFam" id="3.30.565.10:FF:000006">
    <property type="entry name" value="Sensor histidine kinase WalK"/>
    <property type="match status" value="1"/>
</dbReference>
<dbReference type="InterPro" id="IPR000014">
    <property type="entry name" value="PAS"/>
</dbReference>
<dbReference type="PROSITE" id="PS50109">
    <property type="entry name" value="HIS_KIN"/>
    <property type="match status" value="1"/>
</dbReference>
<feature type="domain" description="PAS" evidence="15">
    <location>
        <begin position="238"/>
        <end position="273"/>
    </location>
</feature>
<comment type="subcellular location">
    <subcellularLocation>
        <location evidence="2">Cell membrane</location>
    </subcellularLocation>
</comment>
<organism evidence="17 18">
    <name type="scientific">Koribacter versatilis (strain Ellin345)</name>
    <dbReference type="NCBI Taxonomy" id="204669"/>
    <lineage>
        <taxon>Bacteria</taxon>
        <taxon>Pseudomonadati</taxon>
        <taxon>Acidobacteriota</taxon>
        <taxon>Terriglobia</taxon>
        <taxon>Terriglobales</taxon>
        <taxon>Candidatus Korobacteraceae</taxon>
        <taxon>Candidatus Korobacter</taxon>
    </lineage>
</organism>
<dbReference type="SUPFAM" id="SSF55785">
    <property type="entry name" value="PYP-like sensor domain (PAS domain)"/>
    <property type="match status" value="1"/>
</dbReference>
<evidence type="ECO:0000256" key="5">
    <source>
        <dbReference type="ARBA" id="ARBA00022553"/>
    </source>
</evidence>
<dbReference type="InterPro" id="IPR035965">
    <property type="entry name" value="PAS-like_dom_sf"/>
</dbReference>
<feature type="domain" description="HAMP" evidence="16">
    <location>
        <begin position="181"/>
        <end position="233"/>
    </location>
</feature>
<dbReference type="Gene3D" id="3.30.450.20">
    <property type="entry name" value="PAS domain"/>
    <property type="match status" value="1"/>
</dbReference>
<evidence type="ECO:0000256" key="8">
    <source>
        <dbReference type="ARBA" id="ARBA00022777"/>
    </source>
</evidence>
<dbReference type="PROSITE" id="PS50885">
    <property type="entry name" value="HAMP"/>
    <property type="match status" value="1"/>
</dbReference>
<dbReference type="GO" id="GO:0005524">
    <property type="term" value="F:ATP binding"/>
    <property type="evidence" value="ECO:0007669"/>
    <property type="project" value="UniProtKB-KW"/>
</dbReference>
<evidence type="ECO:0000256" key="13">
    <source>
        <dbReference type="SAM" id="Phobius"/>
    </source>
</evidence>
<dbReference type="CDD" id="cd00075">
    <property type="entry name" value="HATPase"/>
    <property type="match status" value="1"/>
</dbReference>
<proteinExistence type="predicted"/>
<dbReference type="SMART" id="SM00387">
    <property type="entry name" value="HATPase_c"/>
    <property type="match status" value="1"/>
</dbReference>
<dbReference type="SUPFAM" id="SSF47384">
    <property type="entry name" value="Homodimeric domain of signal transducing histidine kinase"/>
    <property type="match status" value="1"/>
</dbReference>
<dbReference type="GO" id="GO:0005886">
    <property type="term" value="C:plasma membrane"/>
    <property type="evidence" value="ECO:0007669"/>
    <property type="project" value="UniProtKB-SubCell"/>
</dbReference>
<dbReference type="Gene3D" id="3.30.565.10">
    <property type="entry name" value="Histidine kinase-like ATPase, C-terminal domain"/>
    <property type="match status" value="1"/>
</dbReference>
<dbReference type="HOGENOM" id="CLU_000445_89_2_0"/>
<dbReference type="Gene3D" id="1.10.287.130">
    <property type="match status" value="1"/>
</dbReference>
<evidence type="ECO:0000256" key="9">
    <source>
        <dbReference type="ARBA" id="ARBA00022840"/>
    </source>
</evidence>
<gene>
    <name evidence="17" type="ordered locus">Acid345_2989</name>
</gene>
<evidence type="ECO:0000259" key="14">
    <source>
        <dbReference type="PROSITE" id="PS50109"/>
    </source>
</evidence>
<dbReference type="InterPro" id="IPR004358">
    <property type="entry name" value="Sig_transdc_His_kin-like_C"/>
</dbReference>
<dbReference type="STRING" id="204669.Acid345_2989"/>
<dbReference type="InterPro" id="IPR036097">
    <property type="entry name" value="HisK_dim/P_sf"/>
</dbReference>
<dbReference type="PRINTS" id="PR00344">
    <property type="entry name" value="BCTRLSENSOR"/>
</dbReference>
<keyword evidence="11 13" id="KW-0472">Membrane</keyword>
<dbReference type="SMART" id="SM00091">
    <property type="entry name" value="PAS"/>
    <property type="match status" value="1"/>
</dbReference>
<keyword evidence="9" id="KW-0067">ATP-binding</keyword>
<evidence type="ECO:0000256" key="4">
    <source>
        <dbReference type="ARBA" id="ARBA00022475"/>
    </source>
</evidence>
<keyword evidence="10" id="KW-0902">Two-component regulatory system</keyword>
<evidence type="ECO:0000256" key="1">
    <source>
        <dbReference type="ARBA" id="ARBA00000085"/>
    </source>
</evidence>
<dbReference type="OrthoDB" id="9796330at2"/>
<dbReference type="InterPro" id="IPR003594">
    <property type="entry name" value="HATPase_dom"/>
</dbReference>
<evidence type="ECO:0000256" key="10">
    <source>
        <dbReference type="ARBA" id="ARBA00023012"/>
    </source>
</evidence>
<dbReference type="SUPFAM" id="SSF55874">
    <property type="entry name" value="ATPase domain of HSP90 chaperone/DNA topoisomerase II/histidine kinase"/>
    <property type="match status" value="1"/>
</dbReference>
<dbReference type="InterPro" id="IPR050351">
    <property type="entry name" value="BphY/WalK/GraS-like"/>
</dbReference>
<dbReference type="SMART" id="SM00304">
    <property type="entry name" value="HAMP"/>
    <property type="match status" value="1"/>
</dbReference>
<keyword evidence="18" id="KW-1185">Reference proteome</keyword>
<reference evidence="17 18" key="1">
    <citation type="journal article" date="2009" name="Appl. Environ. Microbiol.">
        <title>Three genomes from the phylum Acidobacteria provide insight into the lifestyles of these microorganisms in soils.</title>
        <authorList>
            <person name="Ward N.L."/>
            <person name="Challacombe J.F."/>
            <person name="Janssen P.H."/>
            <person name="Henrissat B."/>
            <person name="Coutinho P.M."/>
            <person name="Wu M."/>
            <person name="Xie G."/>
            <person name="Haft D.H."/>
            <person name="Sait M."/>
            <person name="Badger J."/>
            <person name="Barabote R.D."/>
            <person name="Bradley B."/>
            <person name="Brettin T.S."/>
            <person name="Brinkac L.M."/>
            <person name="Bruce D."/>
            <person name="Creasy T."/>
            <person name="Daugherty S.C."/>
            <person name="Davidsen T.M."/>
            <person name="DeBoy R.T."/>
            <person name="Detter J.C."/>
            <person name="Dodson R.J."/>
            <person name="Durkin A.S."/>
            <person name="Ganapathy A."/>
            <person name="Gwinn-Giglio M."/>
            <person name="Han C.S."/>
            <person name="Khouri H."/>
            <person name="Kiss H."/>
            <person name="Kothari S.P."/>
            <person name="Madupu R."/>
            <person name="Nelson K.E."/>
            <person name="Nelson W.C."/>
            <person name="Paulsen I."/>
            <person name="Penn K."/>
            <person name="Ren Q."/>
            <person name="Rosovitz M.J."/>
            <person name="Selengut J.D."/>
            <person name="Shrivastava S."/>
            <person name="Sullivan S.A."/>
            <person name="Tapia R."/>
            <person name="Thompson L.S."/>
            <person name="Watkins K.L."/>
            <person name="Yang Q."/>
            <person name="Yu C."/>
            <person name="Zafar N."/>
            <person name="Zhou L."/>
            <person name="Kuske C.R."/>
        </authorList>
    </citation>
    <scope>NUCLEOTIDE SEQUENCE [LARGE SCALE GENOMIC DNA]</scope>
    <source>
        <strain evidence="17 18">Ellin345</strain>
    </source>
</reference>
<dbReference type="InterPro" id="IPR036890">
    <property type="entry name" value="HATPase_C_sf"/>
</dbReference>
<dbReference type="InterPro" id="IPR003661">
    <property type="entry name" value="HisK_dim/P_dom"/>
</dbReference>
<feature type="coiled-coil region" evidence="12">
    <location>
        <begin position="221"/>
        <end position="259"/>
    </location>
</feature>
<evidence type="ECO:0000313" key="17">
    <source>
        <dbReference type="EMBL" id="ABF41990.1"/>
    </source>
</evidence>
<keyword evidence="13" id="KW-1133">Transmembrane helix</keyword>
<dbReference type="InterPro" id="IPR013656">
    <property type="entry name" value="PAS_4"/>
</dbReference>
<evidence type="ECO:0000256" key="12">
    <source>
        <dbReference type="SAM" id="Coils"/>
    </source>
</evidence>
<dbReference type="PROSITE" id="PS50112">
    <property type="entry name" value="PAS"/>
    <property type="match status" value="1"/>
</dbReference>
<dbReference type="PROSITE" id="PS51257">
    <property type="entry name" value="PROKAR_LIPOPROTEIN"/>
    <property type="match status" value="1"/>
</dbReference>
<dbReference type="InterPro" id="IPR003660">
    <property type="entry name" value="HAMP_dom"/>
</dbReference>
<evidence type="ECO:0000256" key="11">
    <source>
        <dbReference type="ARBA" id="ARBA00023136"/>
    </source>
</evidence>
<evidence type="ECO:0000256" key="7">
    <source>
        <dbReference type="ARBA" id="ARBA00022741"/>
    </source>
</evidence>
<dbReference type="Proteomes" id="UP000002432">
    <property type="component" value="Chromosome"/>
</dbReference>
<dbReference type="Pfam" id="PF00672">
    <property type="entry name" value="HAMP"/>
    <property type="match status" value="1"/>
</dbReference>
<keyword evidence="7" id="KW-0547">Nucleotide-binding</keyword>
<protein>
    <recommendedName>
        <fullName evidence="3">histidine kinase</fullName>
        <ecNumber evidence="3">2.7.13.3</ecNumber>
    </recommendedName>
</protein>
<dbReference type="PANTHER" id="PTHR45453:SF1">
    <property type="entry name" value="PHOSPHATE REGULON SENSOR PROTEIN PHOR"/>
    <property type="match status" value="1"/>
</dbReference>
<feature type="domain" description="Histidine kinase" evidence="14">
    <location>
        <begin position="354"/>
        <end position="570"/>
    </location>
</feature>
<keyword evidence="5" id="KW-0597">Phosphoprotein</keyword>
<evidence type="ECO:0000313" key="18">
    <source>
        <dbReference type="Proteomes" id="UP000002432"/>
    </source>
</evidence>
<dbReference type="InterPro" id="IPR005467">
    <property type="entry name" value="His_kinase_dom"/>
</dbReference>
<dbReference type="GO" id="GO:0016036">
    <property type="term" value="P:cellular response to phosphate starvation"/>
    <property type="evidence" value="ECO:0007669"/>
    <property type="project" value="TreeGrafter"/>
</dbReference>
<dbReference type="CDD" id="cd06225">
    <property type="entry name" value="HAMP"/>
    <property type="match status" value="1"/>
</dbReference>
<dbReference type="SUPFAM" id="SSF158472">
    <property type="entry name" value="HAMP domain-like"/>
    <property type="match status" value="1"/>
</dbReference>
<accession>Q1IMB0</accession>
<dbReference type="GO" id="GO:0000155">
    <property type="term" value="F:phosphorelay sensor kinase activity"/>
    <property type="evidence" value="ECO:0007669"/>
    <property type="project" value="InterPro"/>
</dbReference>
<dbReference type="Pfam" id="PF00512">
    <property type="entry name" value="HisKA"/>
    <property type="match status" value="1"/>
</dbReference>
<dbReference type="CDD" id="cd00082">
    <property type="entry name" value="HisKA"/>
    <property type="match status" value="1"/>
</dbReference>
<dbReference type="eggNOG" id="COG5002">
    <property type="taxonomic scope" value="Bacteria"/>
</dbReference>
<dbReference type="Pfam" id="PF02518">
    <property type="entry name" value="HATPase_c"/>
    <property type="match status" value="1"/>
</dbReference>